<keyword evidence="15" id="KW-1185">Reference proteome</keyword>
<evidence type="ECO:0000256" key="6">
    <source>
        <dbReference type="ARBA" id="ARBA00023056"/>
    </source>
</evidence>
<comment type="similarity">
    <text evidence="9">Belongs to the glycosyltransferase 8 family. Glycogenin subfamily.</text>
</comment>
<dbReference type="FunFam" id="3.90.550.10:FF:000092">
    <property type="entry name" value="Glycogenin 2"/>
    <property type="match status" value="1"/>
</dbReference>
<comment type="function">
    <text evidence="13">Self-glucosylating initiator of glycogen synthesis. It catalyzes the formation of a short alpha (1,4)-glucosyl chain covalently attached via a glucose 1-O-tyrosyl linkage to internal tyrosine residues and these chains act as primers for the elongation reaction catalyzed by glycogen synthase.</text>
</comment>
<feature type="compositionally biased region" description="Polar residues" evidence="14">
    <location>
        <begin position="333"/>
        <end position="342"/>
    </location>
</feature>
<evidence type="ECO:0000313" key="16">
    <source>
        <dbReference type="RefSeq" id="XP_033464723.1"/>
    </source>
</evidence>
<dbReference type="Pfam" id="PF01501">
    <property type="entry name" value="Glyco_transf_8"/>
    <property type="match status" value="1"/>
</dbReference>
<dbReference type="CDD" id="cd02537">
    <property type="entry name" value="GT8_Glycogenin"/>
    <property type="match status" value="1"/>
</dbReference>
<feature type="region of interest" description="Disordered" evidence="14">
    <location>
        <begin position="555"/>
        <end position="585"/>
    </location>
</feature>
<dbReference type="AlphaFoldDB" id="A0A6J3ML12"/>
<keyword evidence="8" id="KW-0464">Manganese</keyword>
<feature type="region of interest" description="Disordered" evidence="14">
    <location>
        <begin position="505"/>
        <end position="531"/>
    </location>
</feature>
<evidence type="ECO:0000256" key="12">
    <source>
        <dbReference type="ARBA" id="ARBA00052293"/>
    </source>
</evidence>
<dbReference type="PANTHER" id="PTHR11183">
    <property type="entry name" value="GLYCOGENIN SUBFAMILY MEMBER"/>
    <property type="match status" value="1"/>
</dbReference>
<reference evidence="16" key="2">
    <citation type="submission" date="2020-04" db="EMBL/GenBank/DDBJ databases">
        <authorList>
            <consortium name="NCBI Genome Project"/>
        </authorList>
    </citation>
    <scope>NUCLEOTIDE SEQUENCE</scope>
    <source>
        <strain evidence="16">CBS 342.82</strain>
    </source>
</reference>
<dbReference type="RefSeq" id="XP_033464723.1">
    <property type="nucleotide sequence ID" value="XM_033603769.1"/>
</dbReference>
<dbReference type="InterPro" id="IPR029044">
    <property type="entry name" value="Nucleotide-diphossugar_trans"/>
</dbReference>
<protein>
    <recommendedName>
        <fullName evidence="10">glycogenin glucosyltransferase</fullName>
        <ecNumber evidence="10">2.4.1.186</ecNumber>
    </recommendedName>
</protein>
<dbReference type="OrthoDB" id="2014201at2759"/>
<reference evidence="16" key="3">
    <citation type="submission" date="2025-08" db="UniProtKB">
        <authorList>
            <consortium name="RefSeq"/>
        </authorList>
    </citation>
    <scope>IDENTIFICATION</scope>
    <source>
        <strain evidence="16">CBS 342.82</strain>
    </source>
</reference>
<evidence type="ECO:0000256" key="14">
    <source>
        <dbReference type="SAM" id="MobiDB-lite"/>
    </source>
</evidence>
<proteinExistence type="inferred from homology"/>
<organism evidence="16">
    <name type="scientific">Dissoconium aciculare CBS 342.82</name>
    <dbReference type="NCBI Taxonomy" id="1314786"/>
    <lineage>
        <taxon>Eukaryota</taxon>
        <taxon>Fungi</taxon>
        <taxon>Dikarya</taxon>
        <taxon>Ascomycota</taxon>
        <taxon>Pezizomycotina</taxon>
        <taxon>Dothideomycetes</taxon>
        <taxon>Dothideomycetidae</taxon>
        <taxon>Mycosphaerellales</taxon>
        <taxon>Dissoconiaceae</taxon>
        <taxon>Dissoconium</taxon>
    </lineage>
</organism>
<dbReference type="GO" id="GO:0005978">
    <property type="term" value="P:glycogen biosynthetic process"/>
    <property type="evidence" value="ECO:0007669"/>
    <property type="project" value="UniProtKB-KW"/>
</dbReference>
<evidence type="ECO:0000313" key="15">
    <source>
        <dbReference type="Proteomes" id="UP000504637"/>
    </source>
</evidence>
<dbReference type="GO" id="GO:0005737">
    <property type="term" value="C:cytoplasm"/>
    <property type="evidence" value="ECO:0007669"/>
    <property type="project" value="UniProtKB-SubCell"/>
</dbReference>
<feature type="compositionally biased region" description="Basic and acidic residues" evidence="14">
    <location>
        <begin position="259"/>
        <end position="268"/>
    </location>
</feature>
<comment type="subcellular location">
    <subcellularLocation>
        <location evidence="2">Cytoplasm</location>
    </subcellularLocation>
</comment>
<comment type="catalytic activity">
    <reaction evidence="12">
        <text>L-tyrosyl-[glycogenin] + UDP-alpha-D-glucose = alpha-D-glucosyl-L-tyrosyl-[glycogenin] + UDP + H(+)</text>
        <dbReference type="Rhea" id="RHEA:23360"/>
        <dbReference type="Rhea" id="RHEA-COMP:14604"/>
        <dbReference type="Rhea" id="RHEA-COMP:14605"/>
        <dbReference type="ChEBI" id="CHEBI:15378"/>
        <dbReference type="ChEBI" id="CHEBI:46858"/>
        <dbReference type="ChEBI" id="CHEBI:58223"/>
        <dbReference type="ChEBI" id="CHEBI:58885"/>
        <dbReference type="ChEBI" id="CHEBI:140573"/>
        <dbReference type="EC" id="2.4.1.186"/>
    </reaction>
</comment>
<dbReference type="EC" id="2.4.1.186" evidence="10"/>
<feature type="region of interest" description="Disordered" evidence="14">
    <location>
        <begin position="379"/>
        <end position="444"/>
    </location>
</feature>
<keyword evidence="3" id="KW-0963">Cytoplasm</keyword>
<comment type="cofactor">
    <cofactor evidence="1">
        <name>Mn(2+)</name>
        <dbReference type="ChEBI" id="CHEBI:29035"/>
    </cofactor>
</comment>
<feature type="compositionally biased region" description="Polar residues" evidence="14">
    <location>
        <begin position="510"/>
        <end position="527"/>
    </location>
</feature>
<dbReference type="GO" id="GO:0008466">
    <property type="term" value="F:glycogenin glucosyltransferase activity"/>
    <property type="evidence" value="ECO:0007669"/>
    <property type="project" value="UniProtKB-EC"/>
</dbReference>
<feature type="compositionally biased region" description="Low complexity" evidence="14">
    <location>
        <begin position="285"/>
        <end position="295"/>
    </location>
</feature>
<evidence type="ECO:0000256" key="4">
    <source>
        <dbReference type="ARBA" id="ARBA00022679"/>
    </source>
</evidence>
<sequence length="768" mass="85740">MAAHEDVYCTLVLNDGYLPGAAVLAHSLRDAGSTKKLACMIVQNNLRASSVEELQSLYNYVIPIEQIGNPSPANLYLMNRPDLLYTFTKINLWKLTQYRKIVYVDADVVALRAPEELFDIQEDFAAAPDVGWPDAFNSGVMVLTPNMGVYSALHTLANAGDSFDGADQGLLNQYYEHKPWKRLSFTYNTTPSANYQYEPAYRYYKRDISMVHFIGSEKPWRRGRDASGVPGAFQEILAKWWAVWDRHFEVSTFDYIEGRRHPPQKDPYRASPQNHQPQSDHQHFYATGYPAATTQPAPPPTAYAPQTQVDHDQPHTSETPMTDPGEPAENLDQGRTQPTPTVEQRRFSAPQMEWDATRGAPPIESRPEAAHFPSQIYEFNHDPEPFRAPPSYPEPPKDMWYEVPKEKPRLKEKPRPIFPWEEREVAPPTRRFIEDEKPQTTEPEDQFVSALADELEVESSTATDPVPPMIKLNDDNPWQAFASSRNAWDDVAGIDRYVRALNSYQKDRSNPNARPQSQSDQVLTPSNLPDPEDLVQQVDRRRESLILTDFPSAIERPSLPVTPAPRRRTNFWGSDGEAKEDLPEAEGVPNQIEWDPATQLENLRRNSLLATDLKLPAPRPISKREMPPSAAPIPEDGEATPRAGTAVTSPQQRPVAVSVIASSGGSSPHGLIPSSQSAPITTRKEQLPSNSDIVTEMNTALNAASISAPSVGEAIFSIPDFNASKVDGTDSAVPKHHPHDVVLSPSQPEIIEIDQSAPSTQHVSRVQS</sequence>
<evidence type="ECO:0000256" key="3">
    <source>
        <dbReference type="ARBA" id="ARBA00022490"/>
    </source>
</evidence>
<comment type="catalytic activity">
    <reaction evidence="11">
        <text>[1,4-alpha-D-glucosyl](n)-L-tyrosyl-[glycogenin] + UDP-alpha-D-glucose = [1,4-alpha-D-glucosyl](n+1)-L-tyrosyl-[glycogenin] + UDP + H(+)</text>
        <dbReference type="Rhea" id="RHEA:56560"/>
        <dbReference type="Rhea" id="RHEA-COMP:14606"/>
        <dbReference type="Rhea" id="RHEA-COMP:14607"/>
        <dbReference type="ChEBI" id="CHEBI:15378"/>
        <dbReference type="ChEBI" id="CHEBI:58223"/>
        <dbReference type="ChEBI" id="CHEBI:58885"/>
        <dbReference type="ChEBI" id="CHEBI:140574"/>
        <dbReference type="EC" id="2.4.1.186"/>
    </reaction>
</comment>
<keyword evidence="4" id="KW-0808">Transferase</keyword>
<feature type="region of interest" description="Disordered" evidence="14">
    <location>
        <begin position="259"/>
        <end position="352"/>
    </location>
</feature>
<gene>
    <name evidence="16" type="ORF">K489DRAFT_375818</name>
</gene>
<evidence type="ECO:0000256" key="9">
    <source>
        <dbReference type="ARBA" id="ARBA00038162"/>
    </source>
</evidence>
<dbReference type="GO" id="GO:0046872">
    <property type="term" value="F:metal ion binding"/>
    <property type="evidence" value="ECO:0007669"/>
    <property type="project" value="UniProtKB-KW"/>
</dbReference>
<dbReference type="InterPro" id="IPR050587">
    <property type="entry name" value="GNT1/Glycosyltrans_8"/>
</dbReference>
<evidence type="ECO:0000256" key="2">
    <source>
        <dbReference type="ARBA" id="ARBA00004496"/>
    </source>
</evidence>
<evidence type="ECO:0000256" key="1">
    <source>
        <dbReference type="ARBA" id="ARBA00001936"/>
    </source>
</evidence>
<dbReference type="Proteomes" id="UP000504637">
    <property type="component" value="Unplaced"/>
</dbReference>
<evidence type="ECO:0000256" key="7">
    <source>
        <dbReference type="ARBA" id="ARBA00023180"/>
    </source>
</evidence>
<dbReference type="InterPro" id="IPR002495">
    <property type="entry name" value="Glyco_trans_8"/>
</dbReference>
<keyword evidence="6" id="KW-0320">Glycogen biosynthesis</keyword>
<keyword evidence="7" id="KW-0325">Glycoprotein</keyword>
<feature type="region of interest" description="Disordered" evidence="14">
    <location>
        <begin position="615"/>
        <end position="684"/>
    </location>
</feature>
<feature type="compositionally biased region" description="Basic and acidic residues" evidence="14">
    <location>
        <begin position="395"/>
        <end position="439"/>
    </location>
</feature>
<name>A0A6J3ML12_9PEZI</name>
<evidence type="ECO:0000256" key="10">
    <source>
        <dbReference type="ARBA" id="ARBA00038934"/>
    </source>
</evidence>
<evidence type="ECO:0000256" key="5">
    <source>
        <dbReference type="ARBA" id="ARBA00022723"/>
    </source>
</evidence>
<evidence type="ECO:0000256" key="11">
    <source>
        <dbReference type="ARBA" id="ARBA00050886"/>
    </source>
</evidence>
<feature type="compositionally biased region" description="Low complexity" evidence="14">
    <location>
        <begin position="655"/>
        <end position="666"/>
    </location>
</feature>
<dbReference type="Gene3D" id="3.90.550.10">
    <property type="entry name" value="Spore Coat Polysaccharide Biosynthesis Protein SpsA, Chain A"/>
    <property type="match status" value="1"/>
</dbReference>
<accession>A0A6J3ML12</accession>
<keyword evidence="5" id="KW-0479">Metal-binding</keyword>
<reference evidence="16" key="1">
    <citation type="submission" date="2020-01" db="EMBL/GenBank/DDBJ databases">
        <authorList>
            <consortium name="DOE Joint Genome Institute"/>
            <person name="Haridas S."/>
            <person name="Albert R."/>
            <person name="Binder M."/>
            <person name="Bloem J."/>
            <person name="Labutti K."/>
            <person name="Salamov A."/>
            <person name="Andreopoulos B."/>
            <person name="Baker S.E."/>
            <person name="Barry K."/>
            <person name="Bills G."/>
            <person name="Bluhm B.H."/>
            <person name="Cannon C."/>
            <person name="Castanera R."/>
            <person name="Culley D.E."/>
            <person name="Daum C."/>
            <person name="Ezra D."/>
            <person name="Gonzalez J.B."/>
            <person name="Henrissat B."/>
            <person name="Kuo A."/>
            <person name="Liang C."/>
            <person name="Lipzen A."/>
            <person name="Lutzoni F."/>
            <person name="Magnuson J."/>
            <person name="Mondo S."/>
            <person name="Nolan M."/>
            <person name="Ohm R."/>
            <person name="Pangilinan J."/>
            <person name="Park H.-J."/>
            <person name="Ramirez L."/>
            <person name="Alfaro M."/>
            <person name="Sun H."/>
            <person name="Tritt A."/>
            <person name="Yoshinaga Y."/>
            <person name="Zwiers L.-H."/>
            <person name="Turgeon B.G."/>
            <person name="Goodwin S.B."/>
            <person name="Spatafora J.W."/>
            <person name="Crous P.W."/>
            <person name="Grigoriev I.V."/>
        </authorList>
    </citation>
    <scope>NUCLEOTIDE SEQUENCE</scope>
    <source>
        <strain evidence="16">CBS 342.82</strain>
    </source>
</reference>
<dbReference type="GeneID" id="54361569"/>
<evidence type="ECO:0000256" key="13">
    <source>
        <dbReference type="ARBA" id="ARBA00057883"/>
    </source>
</evidence>
<dbReference type="SUPFAM" id="SSF53448">
    <property type="entry name" value="Nucleotide-diphospho-sugar transferases"/>
    <property type="match status" value="1"/>
</dbReference>
<evidence type="ECO:0000256" key="8">
    <source>
        <dbReference type="ARBA" id="ARBA00023211"/>
    </source>
</evidence>